<dbReference type="AlphaFoldDB" id="A0A1B3WEE4"/>
<gene>
    <name evidence="12" type="primary">lpxC</name>
    <name evidence="13" type="ORF">BCB69_04855</name>
</gene>
<evidence type="ECO:0000256" key="8">
    <source>
        <dbReference type="ARBA" id="ARBA00022801"/>
    </source>
</evidence>
<dbReference type="PANTHER" id="PTHR33694">
    <property type="entry name" value="UDP-3-O-ACYL-N-ACETYLGLUCOSAMINE DEACETYLASE 1, MITOCHONDRIAL-RELATED"/>
    <property type="match status" value="1"/>
</dbReference>
<dbReference type="InterPro" id="IPR015870">
    <property type="entry name" value="UDP-acyl_N-AcGlcN_deAcase_N"/>
</dbReference>
<dbReference type="InterPro" id="IPR020568">
    <property type="entry name" value="Ribosomal_Su5_D2-typ_SF"/>
</dbReference>
<dbReference type="PANTHER" id="PTHR33694:SF1">
    <property type="entry name" value="UDP-3-O-ACYL-N-ACETYLGLUCOSAMINE DEACETYLASE 1, MITOCHONDRIAL-RELATED"/>
    <property type="match status" value="1"/>
</dbReference>
<sequence>MKRLQHSIKKTVVYKGNGLHSGIPVTLTMHPAAPGTGIIFRRIDLPNQPEVPAHINYVTNTLRATTLERNLAKVFTVEHILSGLYALQIDNCIIEMDSPEPPVGDGSSKVFVDLILEAGIETQKEEIEVFELPHSVSVYEEDKFIAALPYKGLRVTFTSVNPHPLLGTQVMDLEITSNSYIKEISSARTIGFTKEIETMHKMGLGLGGTLENAVVYSEKDCLSKPRWSDELVRHKILDILGDVSLVGPFNAHIIAVLGSHKLNADLSAKLIQLRNEYECK</sequence>
<dbReference type="RefSeq" id="WP_069177175.1">
    <property type="nucleotide sequence ID" value="NZ_CP017037.1"/>
</dbReference>
<keyword evidence="7 12" id="KW-0479">Metal-binding</keyword>
<dbReference type="GO" id="GO:0016020">
    <property type="term" value="C:membrane"/>
    <property type="evidence" value="ECO:0007669"/>
    <property type="project" value="GOC"/>
</dbReference>
<dbReference type="EMBL" id="CP017037">
    <property type="protein sequence ID" value="AOH39337.1"/>
    <property type="molecule type" value="Genomic_DNA"/>
</dbReference>
<feature type="binding site" evidence="12">
    <location>
        <position position="238"/>
    </location>
    <ligand>
        <name>Zn(2+)</name>
        <dbReference type="ChEBI" id="CHEBI:29105"/>
    </ligand>
</feature>
<evidence type="ECO:0000256" key="6">
    <source>
        <dbReference type="ARBA" id="ARBA00022556"/>
    </source>
</evidence>
<keyword evidence="5 12" id="KW-0444">Lipid biosynthesis</keyword>
<evidence type="ECO:0000256" key="1">
    <source>
        <dbReference type="ARBA" id="ARBA00001947"/>
    </source>
</evidence>
<dbReference type="HAMAP" id="MF_00388">
    <property type="entry name" value="LpxC"/>
    <property type="match status" value="1"/>
</dbReference>
<comment type="similarity">
    <text evidence="12">Belongs to the LpxC family.</text>
</comment>
<organism evidence="13 14">
    <name type="scientific">Dialister pneumosintes</name>
    <dbReference type="NCBI Taxonomy" id="39950"/>
    <lineage>
        <taxon>Bacteria</taxon>
        <taxon>Bacillati</taxon>
        <taxon>Bacillota</taxon>
        <taxon>Negativicutes</taxon>
        <taxon>Veillonellales</taxon>
        <taxon>Veillonellaceae</taxon>
        <taxon>Dialister</taxon>
    </lineage>
</organism>
<evidence type="ECO:0000256" key="2">
    <source>
        <dbReference type="ARBA" id="ARBA00002923"/>
    </source>
</evidence>
<keyword evidence="8 12" id="KW-0378">Hydrolase</keyword>
<protein>
    <recommendedName>
        <fullName evidence="4 12">UDP-3-O-acyl-N-acetylglucosamine deacetylase</fullName>
        <shortName evidence="12">UDP-3-O-acyl-GlcNAc deacetylase</shortName>
        <ecNumber evidence="4 12">3.5.1.108</ecNumber>
    </recommendedName>
    <alternativeName>
        <fullName evidence="12">UDP-3-O-[R-3-hydroxymyristoyl]-N-acetylglucosamine deacetylase</fullName>
    </alternativeName>
</protein>
<dbReference type="Gene3D" id="3.30.1700.10">
    <property type="entry name" value="lpxc deacetylase, domain 2"/>
    <property type="match status" value="1"/>
</dbReference>
<evidence type="ECO:0000313" key="13">
    <source>
        <dbReference type="EMBL" id="AOH39337.1"/>
    </source>
</evidence>
<proteinExistence type="inferred from homology"/>
<evidence type="ECO:0000256" key="9">
    <source>
        <dbReference type="ARBA" id="ARBA00022833"/>
    </source>
</evidence>
<evidence type="ECO:0000256" key="4">
    <source>
        <dbReference type="ARBA" id="ARBA00012745"/>
    </source>
</evidence>
<feature type="active site" description="Proton donor" evidence="12">
    <location>
        <position position="260"/>
    </location>
</feature>
<evidence type="ECO:0000256" key="3">
    <source>
        <dbReference type="ARBA" id="ARBA00005002"/>
    </source>
</evidence>
<dbReference type="GO" id="GO:0103117">
    <property type="term" value="F:UDP-3-O-acyl-N-acetylglucosamine deacetylase activity"/>
    <property type="evidence" value="ECO:0007669"/>
    <property type="project" value="UniProtKB-UniRule"/>
</dbReference>
<evidence type="ECO:0000313" key="14">
    <source>
        <dbReference type="Proteomes" id="UP000094757"/>
    </source>
</evidence>
<dbReference type="Gene3D" id="3.30.230.20">
    <property type="entry name" value="lpxc deacetylase, domain 1"/>
    <property type="match status" value="1"/>
</dbReference>
<evidence type="ECO:0000256" key="7">
    <source>
        <dbReference type="ARBA" id="ARBA00022723"/>
    </source>
</evidence>
<dbReference type="UniPathway" id="UPA00359">
    <property type="reaction ID" value="UER00478"/>
</dbReference>
<accession>A0A1B3WEE4</accession>
<reference evidence="14" key="1">
    <citation type="submission" date="2016-08" db="EMBL/GenBank/DDBJ databases">
        <authorList>
            <person name="Holder M.E."/>
            <person name="Ajami N.J."/>
            <person name="Petrosino J.F."/>
        </authorList>
    </citation>
    <scope>NUCLEOTIDE SEQUENCE [LARGE SCALE GENOMIC DNA]</scope>
    <source>
        <strain evidence="14">F0677</strain>
    </source>
</reference>
<evidence type="ECO:0000256" key="5">
    <source>
        <dbReference type="ARBA" id="ARBA00022516"/>
    </source>
</evidence>
<feature type="binding site" evidence="12">
    <location>
        <position position="79"/>
    </location>
    <ligand>
        <name>Zn(2+)</name>
        <dbReference type="ChEBI" id="CHEBI:29105"/>
    </ligand>
</feature>
<evidence type="ECO:0000256" key="12">
    <source>
        <dbReference type="HAMAP-Rule" id="MF_00388"/>
    </source>
</evidence>
<comment type="catalytic activity">
    <reaction evidence="11 12">
        <text>a UDP-3-O-[(3R)-3-hydroxyacyl]-N-acetyl-alpha-D-glucosamine + H2O = a UDP-3-O-[(3R)-3-hydroxyacyl]-alpha-D-glucosamine + acetate</text>
        <dbReference type="Rhea" id="RHEA:67816"/>
        <dbReference type="ChEBI" id="CHEBI:15377"/>
        <dbReference type="ChEBI" id="CHEBI:30089"/>
        <dbReference type="ChEBI" id="CHEBI:137740"/>
        <dbReference type="ChEBI" id="CHEBI:173225"/>
        <dbReference type="EC" id="3.5.1.108"/>
    </reaction>
</comment>
<evidence type="ECO:0000256" key="10">
    <source>
        <dbReference type="ARBA" id="ARBA00023098"/>
    </source>
</evidence>
<dbReference type="KEGG" id="dpn:BCB69_04855"/>
<name>A0A1B3WEE4_9FIRM</name>
<dbReference type="InterPro" id="IPR004463">
    <property type="entry name" value="UDP-acyl_GlcNac_deAcase"/>
</dbReference>
<dbReference type="EC" id="3.5.1.108" evidence="4 12"/>
<feature type="binding site" evidence="12">
    <location>
        <position position="234"/>
    </location>
    <ligand>
        <name>Zn(2+)</name>
        <dbReference type="ChEBI" id="CHEBI:29105"/>
    </ligand>
</feature>
<evidence type="ECO:0000256" key="11">
    <source>
        <dbReference type="ARBA" id="ARBA00024535"/>
    </source>
</evidence>
<dbReference type="NCBIfam" id="TIGR00325">
    <property type="entry name" value="lpxC"/>
    <property type="match status" value="1"/>
</dbReference>
<keyword evidence="10 12" id="KW-0443">Lipid metabolism</keyword>
<dbReference type="Proteomes" id="UP000094757">
    <property type="component" value="Chromosome"/>
</dbReference>
<keyword evidence="6 12" id="KW-0441">Lipid A biosynthesis</keyword>
<dbReference type="InterPro" id="IPR011334">
    <property type="entry name" value="UDP-acyl_GlcNac_deAcase_C"/>
</dbReference>
<comment type="pathway">
    <text evidence="3 12">Glycolipid biosynthesis; lipid IV(A) biosynthesis; lipid IV(A) from (3R)-3-hydroxytetradecanoyl-[acyl-carrier-protein] and UDP-N-acetyl-alpha-D-glucosamine: step 2/6.</text>
</comment>
<dbReference type="STRING" id="39950.BCB69_04855"/>
<dbReference type="GO" id="GO:0046872">
    <property type="term" value="F:metal ion binding"/>
    <property type="evidence" value="ECO:0007669"/>
    <property type="project" value="UniProtKB-KW"/>
</dbReference>
<keyword evidence="9 12" id="KW-0862">Zinc</keyword>
<dbReference type="GO" id="GO:0009245">
    <property type="term" value="P:lipid A biosynthetic process"/>
    <property type="evidence" value="ECO:0007669"/>
    <property type="project" value="UniProtKB-UniRule"/>
</dbReference>
<dbReference type="SUPFAM" id="SSF54211">
    <property type="entry name" value="Ribosomal protein S5 domain 2-like"/>
    <property type="match status" value="2"/>
</dbReference>
<comment type="function">
    <text evidence="2 12">Catalyzes the hydrolysis of UDP-3-O-myristoyl-N-acetylglucosamine to form UDP-3-O-myristoylglucosamine and acetate, the committed step in lipid A biosynthesis.</text>
</comment>
<comment type="cofactor">
    <cofactor evidence="1 12">
        <name>Zn(2+)</name>
        <dbReference type="ChEBI" id="CHEBI:29105"/>
    </cofactor>
</comment>
<dbReference type="Pfam" id="PF03331">
    <property type="entry name" value="LpxC"/>
    <property type="match status" value="1"/>
</dbReference>